<gene>
    <name evidence="2" type="ORF">EYC82_01100</name>
</gene>
<accession>A0ABT3T120</accession>
<dbReference type="Gene3D" id="3.30.70.270">
    <property type="match status" value="1"/>
</dbReference>
<feature type="domain" description="GGDEF" evidence="1">
    <location>
        <begin position="47"/>
        <end position="114"/>
    </location>
</feature>
<dbReference type="InterPro" id="IPR000160">
    <property type="entry name" value="GGDEF_dom"/>
</dbReference>
<proteinExistence type="predicted"/>
<sequence>MEDSSVSGLALLQSRLPLEVSRCGCTIAARLNRRFNYFAILIHRVPQNIAEQSLALSRDSDIGSRIGGEEFAHLLIETDLEDAGTIAQRSLAGKSKAEIDGQSVTVSVGVVRLLESDKRFKSF</sequence>
<dbReference type="InterPro" id="IPR029787">
    <property type="entry name" value="Nucleotide_cyclase"/>
</dbReference>
<dbReference type="InterPro" id="IPR043128">
    <property type="entry name" value="Rev_trsase/Diguanyl_cyclase"/>
</dbReference>
<name>A0ABT3T120_9GAMM</name>
<dbReference type="Proteomes" id="UP001143304">
    <property type="component" value="Unassembled WGS sequence"/>
</dbReference>
<dbReference type="EMBL" id="SHNO01000001">
    <property type="protein sequence ID" value="MCX2975951.1"/>
    <property type="molecule type" value="Genomic_DNA"/>
</dbReference>
<reference evidence="2" key="1">
    <citation type="submission" date="2019-02" db="EMBL/GenBank/DDBJ databases">
        <authorList>
            <person name="Li S.-H."/>
        </authorList>
    </citation>
    <scope>NUCLEOTIDE SEQUENCE</scope>
    <source>
        <strain evidence="2">IMCC11814</strain>
    </source>
</reference>
<evidence type="ECO:0000313" key="2">
    <source>
        <dbReference type="EMBL" id="MCX2975951.1"/>
    </source>
</evidence>
<evidence type="ECO:0000259" key="1">
    <source>
        <dbReference type="Pfam" id="PF00990"/>
    </source>
</evidence>
<dbReference type="SUPFAM" id="SSF55073">
    <property type="entry name" value="Nucleotide cyclase"/>
    <property type="match status" value="1"/>
</dbReference>
<protein>
    <submittedName>
        <fullName evidence="2">Diguanylate cyclase</fullName>
    </submittedName>
</protein>
<evidence type="ECO:0000313" key="3">
    <source>
        <dbReference type="Proteomes" id="UP001143304"/>
    </source>
</evidence>
<keyword evidence="3" id="KW-1185">Reference proteome</keyword>
<comment type="caution">
    <text evidence="2">The sequence shown here is derived from an EMBL/GenBank/DDBJ whole genome shotgun (WGS) entry which is preliminary data.</text>
</comment>
<organism evidence="2 3">
    <name type="scientific">Candidatus Marimicrobium litorale</name>
    <dbReference type="NCBI Taxonomy" id="2518991"/>
    <lineage>
        <taxon>Bacteria</taxon>
        <taxon>Pseudomonadati</taxon>
        <taxon>Pseudomonadota</taxon>
        <taxon>Gammaproteobacteria</taxon>
        <taxon>Cellvibrionales</taxon>
        <taxon>Halieaceae</taxon>
        <taxon>Marimicrobium</taxon>
    </lineage>
</organism>
<dbReference type="Pfam" id="PF00990">
    <property type="entry name" value="GGDEF"/>
    <property type="match status" value="1"/>
</dbReference>